<dbReference type="PANTHER" id="PTHR30349">
    <property type="entry name" value="PHAGE INTEGRASE-RELATED"/>
    <property type="match status" value="1"/>
</dbReference>
<dbReference type="Proteomes" id="UP000233786">
    <property type="component" value="Unassembled WGS sequence"/>
</dbReference>
<keyword evidence="9" id="KW-1185">Reference proteome</keyword>
<protein>
    <submittedName>
        <fullName evidence="8">Integrase-like protein</fullName>
    </submittedName>
</protein>
<dbReference type="Pfam" id="PF00589">
    <property type="entry name" value="Phage_integrase"/>
    <property type="match status" value="1"/>
</dbReference>
<dbReference type="PROSITE" id="PS51900">
    <property type="entry name" value="CB"/>
    <property type="match status" value="1"/>
</dbReference>
<dbReference type="InterPro" id="IPR004107">
    <property type="entry name" value="Integrase_SAM-like_N"/>
</dbReference>
<feature type="region of interest" description="Disordered" evidence="5">
    <location>
        <begin position="458"/>
        <end position="481"/>
    </location>
</feature>
<accession>A0A2N3XT79</accession>
<sequence>MPRKRRPEGTRAPNGASSIYLGNDGYWHGRVTMGTRDDGRPDRRHVQGKTEAEVIDKVRKLERDRDAGRMRKPGRAWTVEKWLMHWLEHIAKPSVRPKTVARYRTSVEQYLIPGLGAHRIDRLQPENIEKLYAKLLARGLAPSTVHHVHRTLRVAFNEAFKREHITKNPVLVAKAPKLVEPEIEPFTVAEAQRILDVARTRRNGARFALALALGMRQGEALGLKWSDLRITWHHGCASGLTEEQQAAIEMLAKVDPQRWKRPDDSGCGFKDVEDCPQAHPAATLNIRRALQRHTWQHGCGDKPTCGKKRGADCPQRHGGGLAIVPVKSRAGTRSISVPEPLIHALLDHDEAQDEERHLARNLWHDDGWMFAQPNGKATDPRADYGEWRELLDAAKVRPARLHDARHTAATMLLVLKVAPRAIMDVMGWSEASMLTRYVHVPDEIKQGIAGQVGGLLWKDWQQPDDGPDDEDGGTAGHPVPA</sequence>
<dbReference type="Gene3D" id="1.10.443.10">
    <property type="entry name" value="Intergrase catalytic core"/>
    <property type="match status" value="2"/>
</dbReference>
<reference evidence="8" key="1">
    <citation type="submission" date="2017-12" db="EMBL/GenBank/DDBJ databases">
        <title>Sequencing the genomes of 1000 Actinobacteria strains.</title>
        <authorList>
            <person name="Klenk H.-P."/>
        </authorList>
    </citation>
    <scope>NUCLEOTIDE SEQUENCE [LARGE SCALE GENOMIC DNA]</scope>
    <source>
        <strain evidence="8">DSM 44228</strain>
    </source>
</reference>
<comment type="caution">
    <text evidence="8">The sequence shown here is derived from an EMBL/GenBank/DDBJ whole genome shotgun (WGS) entry which is preliminary data.</text>
</comment>
<keyword evidence="2 4" id="KW-0238">DNA-binding</keyword>
<evidence type="ECO:0000256" key="5">
    <source>
        <dbReference type="SAM" id="MobiDB-lite"/>
    </source>
</evidence>
<dbReference type="Gene3D" id="1.10.150.130">
    <property type="match status" value="1"/>
</dbReference>
<proteinExistence type="predicted"/>
<evidence type="ECO:0000313" key="8">
    <source>
        <dbReference type="EMBL" id="PKW13821.1"/>
    </source>
</evidence>
<feature type="domain" description="Tyr recombinase" evidence="6">
    <location>
        <begin position="181"/>
        <end position="450"/>
    </location>
</feature>
<dbReference type="SUPFAM" id="SSF56349">
    <property type="entry name" value="DNA breaking-rejoining enzymes"/>
    <property type="match status" value="2"/>
</dbReference>
<dbReference type="GO" id="GO:0006310">
    <property type="term" value="P:DNA recombination"/>
    <property type="evidence" value="ECO:0007669"/>
    <property type="project" value="UniProtKB-KW"/>
</dbReference>
<dbReference type="GO" id="GO:0015074">
    <property type="term" value="P:DNA integration"/>
    <property type="evidence" value="ECO:0007669"/>
    <property type="project" value="UniProtKB-KW"/>
</dbReference>
<evidence type="ECO:0000259" key="6">
    <source>
        <dbReference type="PROSITE" id="PS51898"/>
    </source>
</evidence>
<evidence type="ECO:0000256" key="4">
    <source>
        <dbReference type="PROSITE-ProRule" id="PRU01248"/>
    </source>
</evidence>
<evidence type="ECO:0000256" key="3">
    <source>
        <dbReference type="ARBA" id="ARBA00023172"/>
    </source>
</evidence>
<dbReference type="InterPro" id="IPR011010">
    <property type="entry name" value="DNA_brk_join_enz"/>
</dbReference>
<feature type="domain" description="Core-binding (CB)" evidence="7">
    <location>
        <begin position="77"/>
        <end position="160"/>
    </location>
</feature>
<evidence type="ECO:0000256" key="1">
    <source>
        <dbReference type="ARBA" id="ARBA00022908"/>
    </source>
</evidence>
<dbReference type="InterPro" id="IPR044068">
    <property type="entry name" value="CB"/>
</dbReference>
<dbReference type="STRING" id="994479.GCA_000194155_04101"/>
<dbReference type="InterPro" id="IPR050090">
    <property type="entry name" value="Tyrosine_recombinase_XerCD"/>
</dbReference>
<evidence type="ECO:0000313" key="9">
    <source>
        <dbReference type="Proteomes" id="UP000233786"/>
    </source>
</evidence>
<organism evidence="8 9">
    <name type="scientific">Saccharopolyspora spinosa</name>
    <dbReference type="NCBI Taxonomy" id="60894"/>
    <lineage>
        <taxon>Bacteria</taxon>
        <taxon>Bacillati</taxon>
        <taxon>Actinomycetota</taxon>
        <taxon>Actinomycetes</taxon>
        <taxon>Pseudonocardiales</taxon>
        <taxon>Pseudonocardiaceae</taxon>
        <taxon>Saccharopolyspora</taxon>
    </lineage>
</organism>
<dbReference type="EMBL" id="PJNB01000001">
    <property type="protein sequence ID" value="PKW13821.1"/>
    <property type="molecule type" value="Genomic_DNA"/>
</dbReference>
<dbReference type="PANTHER" id="PTHR30349:SF91">
    <property type="entry name" value="INTA PROTEIN"/>
    <property type="match status" value="1"/>
</dbReference>
<evidence type="ECO:0000256" key="2">
    <source>
        <dbReference type="ARBA" id="ARBA00023125"/>
    </source>
</evidence>
<dbReference type="InterPro" id="IPR013762">
    <property type="entry name" value="Integrase-like_cat_sf"/>
</dbReference>
<feature type="region of interest" description="Disordered" evidence="5">
    <location>
        <begin position="1"/>
        <end position="21"/>
    </location>
</feature>
<dbReference type="AlphaFoldDB" id="A0A2N3XT79"/>
<gene>
    <name evidence="8" type="ORF">A8926_1385</name>
</gene>
<dbReference type="Pfam" id="PF14659">
    <property type="entry name" value="Phage_int_SAM_3"/>
    <property type="match status" value="1"/>
</dbReference>
<dbReference type="PROSITE" id="PS51898">
    <property type="entry name" value="TYR_RECOMBINASE"/>
    <property type="match status" value="1"/>
</dbReference>
<dbReference type="OrthoDB" id="9805859at2"/>
<dbReference type="InterPro" id="IPR002104">
    <property type="entry name" value="Integrase_catalytic"/>
</dbReference>
<dbReference type="GO" id="GO:0003677">
    <property type="term" value="F:DNA binding"/>
    <property type="evidence" value="ECO:0007669"/>
    <property type="project" value="UniProtKB-UniRule"/>
</dbReference>
<evidence type="ECO:0000259" key="7">
    <source>
        <dbReference type="PROSITE" id="PS51900"/>
    </source>
</evidence>
<name>A0A2N3XT79_SACSN</name>
<keyword evidence="1" id="KW-0229">DNA integration</keyword>
<dbReference type="RefSeq" id="WP_029535551.1">
    <property type="nucleotide sequence ID" value="NZ_CP061007.1"/>
</dbReference>
<keyword evidence="3" id="KW-0233">DNA recombination</keyword>
<dbReference type="InterPro" id="IPR010998">
    <property type="entry name" value="Integrase_recombinase_N"/>
</dbReference>